<dbReference type="GeneID" id="97990638"/>
<keyword evidence="4" id="KW-1185">Reference proteome</keyword>
<evidence type="ECO:0000313" key="3">
    <source>
        <dbReference type="EMBL" id="RGE55697.1"/>
    </source>
</evidence>
<reference evidence="3" key="1">
    <citation type="submission" date="2018-08" db="EMBL/GenBank/DDBJ databases">
        <title>A genome reference for cultivated species of the human gut microbiota.</title>
        <authorList>
            <person name="Zou Y."/>
            <person name="Xue W."/>
            <person name="Luo G."/>
        </authorList>
    </citation>
    <scope>NUCLEOTIDE SEQUENCE [LARGE SCALE GENOMIC DNA]</scope>
    <source>
        <strain evidence="3">TF05-5AC</strain>
    </source>
</reference>
<dbReference type="Proteomes" id="UP000260812">
    <property type="component" value="Unassembled WGS sequence"/>
</dbReference>
<dbReference type="Pfam" id="PF01882">
    <property type="entry name" value="DUF58"/>
    <property type="match status" value="1"/>
</dbReference>
<protein>
    <submittedName>
        <fullName evidence="3">DUF58 domain-containing protein</fullName>
    </submittedName>
</protein>
<feature type="transmembrane region" description="Helical" evidence="1">
    <location>
        <begin position="21"/>
        <end position="39"/>
    </location>
</feature>
<organism evidence="3 4">
    <name type="scientific">Eisenbergiella massiliensis</name>
    <dbReference type="NCBI Taxonomy" id="1720294"/>
    <lineage>
        <taxon>Bacteria</taxon>
        <taxon>Bacillati</taxon>
        <taxon>Bacillota</taxon>
        <taxon>Clostridia</taxon>
        <taxon>Lachnospirales</taxon>
        <taxon>Lachnospiraceae</taxon>
        <taxon>Eisenbergiella</taxon>
    </lineage>
</organism>
<dbReference type="AlphaFoldDB" id="A0A3E3HV52"/>
<dbReference type="InterPro" id="IPR002881">
    <property type="entry name" value="DUF58"/>
</dbReference>
<name>A0A3E3HV52_9FIRM</name>
<gene>
    <name evidence="3" type="ORF">DXC51_28230</name>
</gene>
<accession>A0A3E3HV52</accession>
<proteinExistence type="predicted"/>
<sequence>MKKETKQRKKRKNKRIRRPGRLLYLLFLAGATALVSLRGGNISYLLFYFALALPILAFLYSLYVFYRFKIVQEVSRVVVKAQEVPYRLLLANEDILPFTHIRLHFFDSMVSMKPSDPGVISLAPHEEIRVDTQMYCKYRGTYPVGVKSVEVTDFLGLFTIPYPLMSQIRLTARPRIIPMEQLRVVLQEQDPKNTLFPVSRLQELPDFELRSYLPGDPIKYIHWKNSARAGELLVRKQMPEELFETIIFMDLSPIEDEEEKRLQKEDNIIETALSFVHDYYLKNIPVRIFFMEDTLREMLVDAGTGFEPFYDKCSELSFSSPYPLNQVWESVPASSGCGSCILITASVTDDLVRSVSEKQQAGTEALLINVGELAL</sequence>
<evidence type="ECO:0000256" key="1">
    <source>
        <dbReference type="SAM" id="Phobius"/>
    </source>
</evidence>
<evidence type="ECO:0000313" key="4">
    <source>
        <dbReference type="Proteomes" id="UP000260812"/>
    </source>
</evidence>
<keyword evidence="1" id="KW-0812">Transmembrane</keyword>
<feature type="transmembrane region" description="Helical" evidence="1">
    <location>
        <begin position="45"/>
        <end position="66"/>
    </location>
</feature>
<dbReference type="PANTHER" id="PTHR34351">
    <property type="entry name" value="SLR1927 PROTEIN-RELATED"/>
    <property type="match status" value="1"/>
</dbReference>
<dbReference type="RefSeq" id="WP_117545954.1">
    <property type="nucleotide sequence ID" value="NZ_CANNOQ010000131.1"/>
</dbReference>
<comment type="caution">
    <text evidence="3">The sequence shown here is derived from an EMBL/GenBank/DDBJ whole genome shotgun (WGS) entry which is preliminary data.</text>
</comment>
<dbReference type="PANTHER" id="PTHR34351:SF1">
    <property type="entry name" value="SLR1927 PROTEIN"/>
    <property type="match status" value="1"/>
</dbReference>
<dbReference type="EMBL" id="QVLV01000039">
    <property type="protein sequence ID" value="RGE55697.1"/>
    <property type="molecule type" value="Genomic_DNA"/>
</dbReference>
<evidence type="ECO:0000259" key="2">
    <source>
        <dbReference type="Pfam" id="PF01882"/>
    </source>
</evidence>
<keyword evidence="1" id="KW-1133">Transmembrane helix</keyword>
<feature type="domain" description="DUF58" evidence="2">
    <location>
        <begin position="208"/>
        <end position="278"/>
    </location>
</feature>
<keyword evidence="1" id="KW-0472">Membrane</keyword>